<evidence type="ECO:0000256" key="1">
    <source>
        <dbReference type="SAM" id="MobiDB-lite"/>
    </source>
</evidence>
<feature type="region of interest" description="Disordered" evidence="1">
    <location>
        <begin position="1"/>
        <end position="52"/>
    </location>
</feature>
<feature type="region of interest" description="Disordered" evidence="1">
    <location>
        <begin position="64"/>
        <end position="91"/>
    </location>
</feature>
<proteinExistence type="predicted"/>
<keyword evidence="3" id="KW-1185">Reference proteome</keyword>
<organism evidence="2 3">
    <name type="scientific">Deinococcus marmoris</name>
    <dbReference type="NCBI Taxonomy" id="249408"/>
    <lineage>
        <taxon>Bacteria</taxon>
        <taxon>Thermotogati</taxon>
        <taxon>Deinococcota</taxon>
        <taxon>Deinococci</taxon>
        <taxon>Deinococcales</taxon>
        <taxon>Deinococcaceae</taxon>
        <taxon>Deinococcus</taxon>
    </lineage>
</organism>
<feature type="compositionally biased region" description="Basic and acidic residues" evidence="1">
    <location>
        <begin position="19"/>
        <end position="33"/>
    </location>
</feature>
<reference evidence="2 3" key="1">
    <citation type="submission" date="2017-01" db="EMBL/GenBank/DDBJ databases">
        <title>Genome Analysis of Deinococcus marmoris KOPRI26562.</title>
        <authorList>
            <person name="Kim J.H."/>
            <person name="Oh H.-M."/>
        </authorList>
    </citation>
    <scope>NUCLEOTIDE SEQUENCE [LARGE SCALE GENOMIC DNA]</scope>
    <source>
        <strain evidence="2 3">KOPRI26562</strain>
    </source>
</reference>
<evidence type="ECO:0000313" key="3">
    <source>
        <dbReference type="Proteomes" id="UP000186607"/>
    </source>
</evidence>
<gene>
    <name evidence="2" type="ORF">BOO71_0006238</name>
</gene>
<evidence type="ECO:0000313" key="2">
    <source>
        <dbReference type="EMBL" id="OLV18381.1"/>
    </source>
</evidence>
<protein>
    <submittedName>
        <fullName evidence="2">Uncharacterized protein</fullName>
    </submittedName>
</protein>
<name>A0A1U7NZN2_9DEIO</name>
<dbReference type="AlphaFoldDB" id="A0A1U7NZN2"/>
<dbReference type="STRING" id="249408.BOO71_0006238"/>
<dbReference type="EMBL" id="MSTI01000068">
    <property type="protein sequence ID" value="OLV18381.1"/>
    <property type="molecule type" value="Genomic_DNA"/>
</dbReference>
<dbReference type="Proteomes" id="UP000186607">
    <property type="component" value="Unassembled WGS sequence"/>
</dbReference>
<feature type="compositionally biased region" description="Basic and acidic residues" evidence="1">
    <location>
        <begin position="67"/>
        <end position="91"/>
    </location>
</feature>
<sequence>MRKQDGGAIFAALTAFEGIPEREQPENQEREPLSDEAEPGTPNAEPKKALTQAEREALIRSVMGSLARDDGRDMTQELLDEQRAEAESKGW</sequence>
<accession>A0A1U7NZN2</accession>
<comment type="caution">
    <text evidence="2">The sequence shown here is derived from an EMBL/GenBank/DDBJ whole genome shotgun (WGS) entry which is preliminary data.</text>
</comment>